<gene>
    <name evidence="16" type="ORF">ACFPTO_05990</name>
</gene>
<evidence type="ECO:0000256" key="2">
    <source>
        <dbReference type="ARBA" id="ARBA00004370"/>
    </source>
</evidence>
<evidence type="ECO:0000256" key="7">
    <source>
        <dbReference type="ARBA" id="ARBA00022741"/>
    </source>
</evidence>
<keyword evidence="5" id="KW-0808">Transferase</keyword>
<reference evidence="17" key="1">
    <citation type="journal article" date="2019" name="Int. J. Syst. Evol. Microbiol.">
        <title>The Global Catalogue of Microorganisms (GCM) 10K type strain sequencing project: providing services to taxonomists for standard genome sequencing and annotation.</title>
        <authorList>
            <consortium name="The Broad Institute Genomics Platform"/>
            <consortium name="The Broad Institute Genome Sequencing Center for Infectious Disease"/>
            <person name="Wu L."/>
            <person name="Ma J."/>
        </authorList>
    </citation>
    <scope>NUCLEOTIDE SEQUENCE [LARGE SCALE GENOMIC DNA]</scope>
    <source>
        <strain evidence="17">CCUG 56042</strain>
    </source>
</reference>
<dbReference type="Pfam" id="PF03924">
    <property type="entry name" value="CHASE"/>
    <property type="match status" value="1"/>
</dbReference>
<dbReference type="InterPro" id="IPR042240">
    <property type="entry name" value="CHASE_sf"/>
</dbReference>
<evidence type="ECO:0000256" key="5">
    <source>
        <dbReference type="ARBA" id="ARBA00022679"/>
    </source>
</evidence>
<feature type="domain" description="Histidine kinase" evidence="14">
    <location>
        <begin position="429"/>
        <end position="644"/>
    </location>
</feature>
<evidence type="ECO:0000256" key="4">
    <source>
        <dbReference type="ARBA" id="ARBA00022553"/>
    </source>
</evidence>
<dbReference type="RefSeq" id="WP_377710137.1">
    <property type="nucleotide sequence ID" value="NZ_JBHSMP010000009.1"/>
</dbReference>
<dbReference type="PANTHER" id="PTHR43065">
    <property type="entry name" value="SENSOR HISTIDINE KINASE"/>
    <property type="match status" value="1"/>
</dbReference>
<keyword evidence="9" id="KW-0067">ATP-binding</keyword>
<dbReference type="SUPFAM" id="SSF55874">
    <property type="entry name" value="ATPase domain of HSP90 chaperone/DNA topoisomerase II/histidine kinase"/>
    <property type="match status" value="1"/>
</dbReference>
<evidence type="ECO:0000256" key="8">
    <source>
        <dbReference type="ARBA" id="ARBA00022777"/>
    </source>
</evidence>
<sequence>MSVYPKFRVDPFDAPTVVAARPRIYTRCIESIDYWGQACAYNGWPSSYDLILMTLFVQYRRLPLKVIAIALVGWLTVAVAIVGVLVASEVSSSRREFSAQSERTYEIIRQRLDQNEAVLAGIESLLHTFPGVESTGLRDYARQMLARYPHIYMIELQPRIEQAYLLGFETWAKQKIYRKYYVKDYGYGGERTWRPVPLRPVYYPITFMEPQEKDALPVLGLDVYADAKFRGALDRTIQTGEPSISAPFDLFEGGRAYLIFKAIYSQPSHEADDSATRAKLSTRIVSMLIHTGKFLDRNELPLPSVSMHIYEQGSADDRADGSIDRIDAKPAPAWAKFLLPEFVFQRDLPSRVQPFVFETRRQLGAEVVPVLPAALTLFATLVITLLALAVYQQRSEVRRAAREAEQRAFQREEQAQAARLSTMGEMASGIAHELNQPLTAILSYNQACIRMLHESAPDYSAVEGAMQAVADQAKRAADIIVRLRAFVSKRPAEVMSLDMRALVRQALALAEPWMNQGEVIVRFAPPDTLPEVQADNIQIEQLVLNLIRNAVEAMGQVPVGQRELTLSLGSDGHNVILSIRDTGSGISPRIRQTLFHPFHTSKADGMGLGLTICQSIAETYGGKVIENASVTSGAEFRLILPVQEKQDVEQR</sequence>
<evidence type="ECO:0000256" key="12">
    <source>
        <dbReference type="ARBA" id="ARBA00023136"/>
    </source>
</evidence>
<dbReference type="Proteomes" id="UP001596103">
    <property type="component" value="Unassembled WGS sequence"/>
</dbReference>
<dbReference type="SMART" id="SM00387">
    <property type="entry name" value="HATPase_c"/>
    <property type="match status" value="1"/>
</dbReference>
<keyword evidence="12 13" id="KW-0472">Membrane</keyword>
<evidence type="ECO:0000256" key="11">
    <source>
        <dbReference type="ARBA" id="ARBA00023012"/>
    </source>
</evidence>
<feature type="domain" description="CHASE" evidence="15">
    <location>
        <begin position="200"/>
        <end position="264"/>
    </location>
</feature>
<keyword evidence="11" id="KW-0902">Two-component regulatory system</keyword>
<keyword evidence="4" id="KW-0597">Phosphoprotein</keyword>
<keyword evidence="10 13" id="KW-1133">Transmembrane helix</keyword>
<dbReference type="SMART" id="SM00388">
    <property type="entry name" value="HisKA"/>
    <property type="match status" value="1"/>
</dbReference>
<keyword evidence="8" id="KW-0418">Kinase</keyword>
<keyword evidence="17" id="KW-1185">Reference proteome</keyword>
<evidence type="ECO:0000256" key="9">
    <source>
        <dbReference type="ARBA" id="ARBA00022840"/>
    </source>
</evidence>
<dbReference type="InterPro" id="IPR003594">
    <property type="entry name" value="HATPase_dom"/>
</dbReference>
<evidence type="ECO:0000256" key="1">
    <source>
        <dbReference type="ARBA" id="ARBA00000085"/>
    </source>
</evidence>
<dbReference type="PRINTS" id="PR00344">
    <property type="entry name" value="BCTRLSENSOR"/>
</dbReference>
<protein>
    <recommendedName>
        <fullName evidence="3">histidine kinase</fullName>
        <ecNumber evidence="3">2.7.13.3</ecNumber>
    </recommendedName>
</protein>
<evidence type="ECO:0000313" key="16">
    <source>
        <dbReference type="EMBL" id="MFC5428357.1"/>
    </source>
</evidence>
<dbReference type="Pfam" id="PF00512">
    <property type="entry name" value="HisKA"/>
    <property type="match status" value="1"/>
</dbReference>
<dbReference type="EMBL" id="JBHSMP010000009">
    <property type="protein sequence ID" value="MFC5428357.1"/>
    <property type="molecule type" value="Genomic_DNA"/>
</dbReference>
<organism evidence="16 17">
    <name type="scientific">Paraburkholderia denitrificans</name>
    <dbReference type="NCBI Taxonomy" id="694025"/>
    <lineage>
        <taxon>Bacteria</taxon>
        <taxon>Pseudomonadati</taxon>
        <taxon>Pseudomonadota</taxon>
        <taxon>Betaproteobacteria</taxon>
        <taxon>Burkholderiales</taxon>
        <taxon>Burkholderiaceae</taxon>
        <taxon>Paraburkholderia</taxon>
    </lineage>
</organism>
<dbReference type="InterPro" id="IPR003661">
    <property type="entry name" value="HisK_dim/P_dom"/>
</dbReference>
<dbReference type="Gene3D" id="3.30.565.10">
    <property type="entry name" value="Histidine kinase-like ATPase, C-terminal domain"/>
    <property type="match status" value="1"/>
</dbReference>
<keyword evidence="6 13" id="KW-0812">Transmembrane</keyword>
<dbReference type="InterPro" id="IPR005467">
    <property type="entry name" value="His_kinase_dom"/>
</dbReference>
<comment type="caution">
    <text evidence="16">The sequence shown here is derived from an EMBL/GenBank/DDBJ whole genome shotgun (WGS) entry which is preliminary data.</text>
</comment>
<dbReference type="InterPro" id="IPR006189">
    <property type="entry name" value="CHASE_dom"/>
</dbReference>
<keyword evidence="7" id="KW-0547">Nucleotide-binding</keyword>
<dbReference type="Gene3D" id="1.10.287.130">
    <property type="match status" value="1"/>
</dbReference>
<comment type="subcellular location">
    <subcellularLocation>
        <location evidence="2">Membrane</location>
    </subcellularLocation>
</comment>
<dbReference type="InterPro" id="IPR036890">
    <property type="entry name" value="HATPase_C_sf"/>
</dbReference>
<dbReference type="SUPFAM" id="SSF47384">
    <property type="entry name" value="Homodimeric domain of signal transducing histidine kinase"/>
    <property type="match status" value="1"/>
</dbReference>
<feature type="transmembrane region" description="Helical" evidence="13">
    <location>
        <begin position="66"/>
        <end position="87"/>
    </location>
</feature>
<feature type="transmembrane region" description="Helical" evidence="13">
    <location>
        <begin position="370"/>
        <end position="391"/>
    </location>
</feature>
<dbReference type="CDD" id="cd00082">
    <property type="entry name" value="HisKA"/>
    <property type="match status" value="1"/>
</dbReference>
<dbReference type="Gene3D" id="3.30.450.350">
    <property type="entry name" value="CHASE domain"/>
    <property type="match status" value="1"/>
</dbReference>
<dbReference type="PROSITE" id="PS50839">
    <property type="entry name" value="CHASE"/>
    <property type="match status" value="1"/>
</dbReference>
<evidence type="ECO:0000256" key="13">
    <source>
        <dbReference type="SAM" id="Phobius"/>
    </source>
</evidence>
<proteinExistence type="predicted"/>
<accession>A0ABW0J5L5</accession>
<evidence type="ECO:0000259" key="14">
    <source>
        <dbReference type="PROSITE" id="PS50109"/>
    </source>
</evidence>
<evidence type="ECO:0000256" key="6">
    <source>
        <dbReference type="ARBA" id="ARBA00022692"/>
    </source>
</evidence>
<evidence type="ECO:0000256" key="10">
    <source>
        <dbReference type="ARBA" id="ARBA00022989"/>
    </source>
</evidence>
<name>A0ABW0J5L5_9BURK</name>
<dbReference type="InterPro" id="IPR004358">
    <property type="entry name" value="Sig_transdc_His_kin-like_C"/>
</dbReference>
<dbReference type="SMART" id="SM01079">
    <property type="entry name" value="CHASE"/>
    <property type="match status" value="1"/>
</dbReference>
<dbReference type="PANTHER" id="PTHR43065:SF10">
    <property type="entry name" value="PEROXIDE STRESS-ACTIVATED HISTIDINE KINASE MAK3"/>
    <property type="match status" value="1"/>
</dbReference>
<evidence type="ECO:0000256" key="3">
    <source>
        <dbReference type="ARBA" id="ARBA00012438"/>
    </source>
</evidence>
<evidence type="ECO:0000259" key="15">
    <source>
        <dbReference type="PROSITE" id="PS50839"/>
    </source>
</evidence>
<dbReference type="PROSITE" id="PS50109">
    <property type="entry name" value="HIS_KIN"/>
    <property type="match status" value="1"/>
</dbReference>
<dbReference type="Pfam" id="PF02518">
    <property type="entry name" value="HATPase_c"/>
    <property type="match status" value="1"/>
</dbReference>
<comment type="catalytic activity">
    <reaction evidence="1">
        <text>ATP + protein L-histidine = ADP + protein N-phospho-L-histidine.</text>
        <dbReference type="EC" id="2.7.13.3"/>
    </reaction>
</comment>
<dbReference type="EC" id="2.7.13.3" evidence="3"/>
<dbReference type="InterPro" id="IPR036097">
    <property type="entry name" value="HisK_dim/P_sf"/>
</dbReference>
<evidence type="ECO:0000313" key="17">
    <source>
        <dbReference type="Proteomes" id="UP001596103"/>
    </source>
</evidence>